<evidence type="ECO:0000313" key="2">
    <source>
        <dbReference type="Proteomes" id="UP001228905"/>
    </source>
</evidence>
<protein>
    <recommendedName>
        <fullName evidence="3">MarR family transcriptional regulator</fullName>
    </recommendedName>
</protein>
<dbReference type="Proteomes" id="UP001228905">
    <property type="component" value="Unassembled WGS sequence"/>
</dbReference>
<reference evidence="1 2" key="1">
    <citation type="submission" date="2023-07" db="EMBL/GenBank/DDBJ databases">
        <title>Genomic Encyclopedia of Type Strains, Phase IV (KMG-IV): sequencing the most valuable type-strain genomes for metagenomic binning, comparative biology and taxonomic classification.</title>
        <authorList>
            <person name="Goeker M."/>
        </authorList>
    </citation>
    <scope>NUCLEOTIDE SEQUENCE [LARGE SCALE GENOMIC DNA]</scope>
    <source>
        <strain evidence="1 2">DSM 18695</strain>
    </source>
</reference>
<evidence type="ECO:0000313" key="1">
    <source>
        <dbReference type="EMBL" id="MDQ0465543.1"/>
    </source>
</evidence>
<gene>
    <name evidence="1" type="ORF">QO010_003332</name>
</gene>
<dbReference type="EMBL" id="JAUSVS010000007">
    <property type="protein sequence ID" value="MDQ0465543.1"/>
    <property type="molecule type" value="Genomic_DNA"/>
</dbReference>
<proteinExistence type="predicted"/>
<keyword evidence="2" id="KW-1185">Reference proteome</keyword>
<comment type="caution">
    <text evidence="1">The sequence shown here is derived from an EMBL/GenBank/DDBJ whole genome shotgun (WGS) entry which is preliminary data.</text>
</comment>
<dbReference type="RefSeq" id="WP_307350959.1">
    <property type="nucleotide sequence ID" value="NZ_JAUSVS010000007.1"/>
</dbReference>
<organism evidence="1 2">
    <name type="scientific">Caulobacter ginsengisoli</name>
    <dbReference type="NCBI Taxonomy" id="400775"/>
    <lineage>
        <taxon>Bacteria</taxon>
        <taxon>Pseudomonadati</taxon>
        <taxon>Pseudomonadota</taxon>
        <taxon>Alphaproteobacteria</taxon>
        <taxon>Caulobacterales</taxon>
        <taxon>Caulobacteraceae</taxon>
        <taxon>Caulobacter</taxon>
    </lineage>
</organism>
<name>A0ABU0IU57_9CAUL</name>
<sequence length="337" mass="36621">MNSAAQDIVTGQSSALAGSLDVQRATLRITSDFFLRITNLLSGLMDGDLIKGLVWLGIVEANVRRLSADPELSQAYASSETPPPDSLRDPVSVYALAQSLRLPYETTRRYVAKLIDSGQALRVERGVIVPMAAMEAPPVRLASVQFHASLRRFVEILVKVGAYPDLLGPRPTTGRKPHLATVSGPPQANTLRRIARTTNSFYLRTAELLADAADGDLVRGIVFLGIIQANVQALNTDLNLSLQYASINDIPPDELRRPISVYALAQSLDLPYETTRRYVQKLIEDGRCTREPAGIVVSRTVLAQPAMVAALERNYANLAHYLAALVRDGLDPRAAGA</sequence>
<evidence type="ECO:0008006" key="3">
    <source>
        <dbReference type="Google" id="ProtNLM"/>
    </source>
</evidence>
<accession>A0ABU0IU57</accession>